<evidence type="ECO:0000256" key="2">
    <source>
        <dbReference type="ARBA" id="ARBA00022553"/>
    </source>
</evidence>
<dbReference type="PROSITE" id="PS50075">
    <property type="entry name" value="CARRIER"/>
    <property type="match status" value="1"/>
</dbReference>
<dbReference type="SUPFAM" id="SSF52151">
    <property type="entry name" value="FabD/lysophospholipase-like"/>
    <property type="match status" value="1"/>
</dbReference>
<accession>A0A316HLM2</accession>
<keyword evidence="2" id="KW-0597">Phosphoprotein</keyword>
<dbReference type="SUPFAM" id="SSF55048">
    <property type="entry name" value="Probable ACP-binding domain of malonyl-CoA ACP transacylase"/>
    <property type="match status" value="1"/>
</dbReference>
<protein>
    <submittedName>
        <fullName evidence="4">Malonyl CoA-acyl carrier protein transacylase</fullName>
    </submittedName>
</protein>
<keyword evidence="1" id="KW-0596">Phosphopantetheine</keyword>
<dbReference type="InterPro" id="IPR050091">
    <property type="entry name" value="PKS_NRPS_Biosynth_Enz"/>
</dbReference>
<dbReference type="AlphaFoldDB" id="A0A316HLM2"/>
<dbReference type="SMART" id="SM00827">
    <property type="entry name" value="PKS_AT"/>
    <property type="match status" value="1"/>
</dbReference>
<evidence type="ECO:0000256" key="1">
    <source>
        <dbReference type="ARBA" id="ARBA00022450"/>
    </source>
</evidence>
<dbReference type="SUPFAM" id="SSF47336">
    <property type="entry name" value="ACP-like"/>
    <property type="match status" value="1"/>
</dbReference>
<evidence type="ECO:0000313" key="6">
    <source>
        <dbReference type="Proteomes" id="UP000246005"/>
    </source>
</evidence>
<reference evidence="4 6" key="1">
    <citation type="submission" date="2018-05" db="EMBL/GenBank/DDBJ databases">
        <title>Genomic Encyclopedia of Type Strains, Phase IV (KMG-IV): sequencing the most valuable type-strain genomes for metagenomic binning, comparative biology and taxonomic classification.</title>
        <authorList>
            <person name="Goeker M."/>
        </authorList>
    </citation>
    <scope>NUCLEOTIDE SEQUENCE [LARGE SCALE GENOMIC DNA]</scope>
    <source>
        <strain evidence="5 7">DSM 45479</strain>
        <strain evidence="4 6">DSM 45480</strain>
    </source>
</reference>
<dbReference type="GO" id="GO:0006633">
    <property type="term" value="P:fatty acid biosynthetic process"/>
    <property type="evidence" value="ECO:0007669"/>
    <property type="project" value="TreeGrafter"/>
</dbReference>
<evidence type="ECO:0000259" key="3">
    <source>
        <dbReference type="PROSITE" id="PS50075"/>
    </source>
</evidence>
<dbReference type="Gene3D" id="1.10.1200.10">
    <property type="entry name" value="ACP-like"/>
    <property type="match status" value="1"/>
</dbReference>
<dbReference type="InterPro" id="IPR036736">
    <property type="entry name" value="ACP-like_sf"/>
</dbReference>
<dbReference type="PANTHER" id="PTHR43775">
    <property type="entry name" value="FATTY ACID SYNTHASE"/>
    <property type="match status" value="1"/>
</dbReference>
<evidence type="ECO:0000313" key="5">
    <source>
        <dbReference type="EMBL" id="RAS70678.1"/>
    </source>
</evidence>
<dbReference type="Proteomes" id="UP000246005">
    <property type="component" value="Unassembled WGS sequence"/>
</dbReference>
<dbReference type="Pfam" id="PF00550">
    <property type="entry name" value="PP-binding"/>
    <property type="match status" value="1"/>
</dbReference>
<evidence type="ECO:0000313" key="4">
    <source>
        <dbReference type="EMBL" id="PWK81100.1"/>
    </source>
</evidence>
<keyword evidence="7" id="KW-1185">Reference proteome</keyword>
<dbReference type="Pfam" id="PF00698">
    <property type="entry name" value="Acyl_transf_1"/>
    <property type="match status" value="1"/>
</dbReference>
<organism evidence="4 6">
    <name type="scientific">Lentzea atacamensis</name>
    <dbReference type="NCBI Taxonomy" id="531938"/>
    <lineage>
        <taxon>Bacteria</taxon>
        <taxon>Bacillati</taxon>
        <taxon>Actinomycetota</taxon>
        <taxon>Actinomycetes</taxon>
        <taxon>Pseudonocardiales</taxon>
        <taxon>Pseudonocardiaceae</taxon>
        <taxon>Lentzea</taxon>
    </lineage>
</organism>
<dbReference type="GO" id="GO:0004312">
    <property type="term" value="F:fatty acid synthase activity"/>
    <property type="evidence" value="ECO:0007669"/>
    <property type="project" value="TreeGrafter"/>
</dbReference>
<dbReference type="RefSeq" id="WP_211337729.1">
    <property type="nucleotide sequence ID" value="NZ_QGHB01000019.1"/>
</dbReference>
<comment type="caution">
    <text evidence="4">The sequence shown here is derived from an EMBL/GenBank/DDBJ whole genome shotgun (WGS) entry which is preliminary data.</text>
</comment>
<proteinExistence type="predicted"/>
<dbReference type="PANTHER" id="PTHR43775:SF37">
    <property type="entry name" value="SI:DKEY-61P9.11"/>
    <property type="match status" value="1"/>
</dbReference>
<name>A0A316HLM2_9PSEU</name>
<gene>
    <name evidence="5" type="ORF">C8D87_101979</name>
    <name evidence="4" type="ORF">C8D88_1199</name>
</gene>
<dbReference type="Proteomes" id="UP000248714">
    <property type="component" value="Unassembled WGS sequence"/>
</dbReference>
<evidence type="ECO:0000313" key="7">
    <source>
        <dbReference type="Proteomes" id="UP000248714"/>
    </source>
</evidence>
<dbReference type="InterPro" id="IPR016036">
    <property type="entry name" value="Malonyl_transacylase_ACP-bd"/>
</dbReference>
<dbReference type="InterPro" id="IPR016035">
    <property type="entry name" value="Acyl_Trfase/lysoPLipase"/>
</dbReference>
<dbReference type="Gene3D" id="3.40.366.10">
    <property type="entry name" value="Malonyl-Coenzyme A Acyl Carrier Protein, domain 2"/>
    <property type="match status" value="1"/>
</dbReference>
<dbReference type="InterPro" id="IPR001227">
    <property type="entry name" value="Ac_transferase_dom_sf"/>
</dbReference>
<dbReference type="InterPro" id="IPR014043">
    <property type="entry name" value="Acyl_transferase_dom"/>
</dbReference>
<sequence length="431" mass="46467">MRSPIVFLFPGQGAYLPGAFRHLAEEPIITELLSEVDEVATSLGAAPVTTLLMREDAPSLDDLLSRSPAQLHVAIFAAELALYRLLTRRHGIQPDVLLGHSFGELTALTAAGVFDLRQGLRLVIARDAAFADCPPEPGAMVALGTSADRARHVIGAVGRWDLCLAADNGPQQTVVSGPEEDLGQLMRVAETLGITARRLSVPYSFHNPRLAGVAERFIERIRELTPRVPVRRVHSAVLSRDVCDSTDVAALVAAHLVRPTYFLGAVRALRAEGVEIFLECGPRGTLSDLIAGFLPDTTVIAPLRRRVTGPDLDRLLEPVPHHQASIPDQRGTTTVAEPAPVRGREELISDLRTIYAETLGYPVEMLTADADLEADLGIDSITQTELFAKAVTASSRSLPADDSDVRPTSFTTLRALSDFLLTLPVGNSVTR</sequence>
<feature type="domain" description="Carrier" evidence="3">
    <location>
        <begin position="342"/>
        <end position="424"/>
    </location>
</feature>
<dbReference type="EMBL" id="QLTT01000001">
    <property type="protein sequence ID" value="RAS70678.1"/>
    <property type="molecule type" value="Genomic_DNA"/>
</dbReference>
<dbReference type="EMBL" id="QGHB01000019">
    <property type="protein sequence ID" value="PWK81100.1"/>
    <property type="molecule type" value="Genomic_DNA"/>
</dbReference>
<dbReference type="InterPro" id="IPR009081">
    <property type="entry name" value="PP-bd_ACP"/>
</dbReference>